<gene>
    <name evidence="2" type="primary">PebIII_9</name>
    <name evidence="4" type="synonym">LOC105262664</name>
    <name evidence="2" type="ORF">g.51806</name>
</gene>
<evidence type="ECO:0000256" key="1">
    <source>
        <dbReference type="SAM" id="SignalP"/>
    </source>
</evidence>
<dbReference type="AlphaFoldDB" id="A0A0C9R9K1"/>
<feature type="signal peptide" evidence="1">
    <location>
        <begin position="1"/>
        <end position="21"/>
    </location>
</feature>
<dbReference type="Pfam" id="PF03392">
    <property type="entry name" value="OS-D"/>
    <property type="match status" value="1"/>
</dbReference>
<dbReference type="Proteomes" id="UP000694866">
    <property type="component" value="Unplaced"/>
</dbReference>
<dbReference type="OrthoDB" id="8183954at2759"/>
<dbReference type="PANTHER" id="PTHR11257:SF13">
    <property type="entry name" value="GEO07322P1"/>
    <property type="match status" value="1"/>
</dbReference>
<evidence type="ECO:0000313" key="4">
    <source>
        <dbReference type="RefSeq" id="XP_011296664.1"/>
    </source>
</evidence>
<dbReference type="SUPFAM" id="SSF100910">
    <property type="entry name" value="Chemosensory protein Csp2"/>
    <property type="match status" value="1"/>
</dbReference>
<dbReference type="RefSeq" id="XP_011296664.1">
    <property type="nucleotide sequence ID" value="XM_011298362.1"/>
</dbReference>
<evidence type="ECO:0000313" key="3">
    <source>
        <dbReference type="Proteomes" id="UP000694866"/>
    </source>
</evidence>
<name>A0A0C9R9K1_9HYME</name>
<accession>A0A0C9R9K1</accession>
<dbReference type="KEGG" id="fas:105262664"/>
<evidence type="ECO:0000313" key="2">
    <source>
        <dbReference type="EMBL" id="JAG74602.1"/>
    </source>
</evidence>
<keyword evidence="3" id="KW-1185">Reference proteome</keyword>
<dbReference type="PANTHER" id="PTHR11257">
    <property type="entry name" value="CHEMOSENSORY PROTEIN-RELATED"/>
    <property type="match status" value="1"/>
</dbReference>
<dbReference type="InterPro" id="IPR036682">
    <property type="entry name" value="OS_D_A10/PebIII_sf"/>
</dbReference>
<protein>
    <submittedName>
        <fullName evidence="4">Ejaculatory bulb-specific protein 3-like</fullName>
    </submittedName>
    <submittedName>
        <fullName evidence="2">PebIII_9 protein</fullName>
    </submittedName>
</protein>
<sequence length="126" mass="14418">MSLSKLFALTILAITLITVESADSYTTAYDKIDFNAILRNEIIYKRYLNCLLHKGPCTADGEALRDILPDALMTACTKCNPKQKEVTRKVVTYIRKYKPVDWTALTNKYDPEGRYKDVIESFVENN</sequence>
<reference evidence="2" key="1">
    <citation type="submission" date="2015-01" db="EMBL/GenBank/DDBJ databases">
        <title>Transcriptome Assembly of Fopius arisanus.</title>
        <authorList>
            <person name="Geib S."/>
        </authorList>
    </citation>
    <scope>NUCLEOTIDE SEQUENCE</scope>
</reference>
<accession>A0A9R1ST51</accession>
<dbReference type="Gene3D" id="1.10.2080.10">
    <property type="entry name" value="Insect odorant-binding protein A10/Ejaculatory bulb-specific protein 3"/>
    <property type="match status" value="1"/>
</dbReference>
<dbReference type="EMBL" id="GBYB01004835">
    <property type="protein sequence ID" value="JAG74602.1"/>
    <property type="molecule type" value="Transcribed_RNA"/>
</dbReference>
<organism evidence="2">
    <name type="scientific">Fopius arisanus</name>
    <dbReference type="NCBI Taxonomy" id="64838"/>
    <lineage>
        <taxon>Eukaryota</taxon>
        <taxon>Metazoa</taxon>
        <taxon>Ecdysozoa</taxon>
        <taxon>Arthropoda</taxon>
        <taxon>Hexapoda</taxon>
        <taxon>Insecta</taxon>
        <taxon>Pterygota</taxon>
        <taxon>Neoptera</taxon>
        <taxon>Endopterygota</taxon>
        <taxon>Hymenoptera</taxon>
        <taxon>Apocrita</taxon>
        <taxon>Ichneumonoidea</taxon>
        <taxon>Braconidae</taxon>
        <taxon>Opiinae</taxon>
        <taxon>Fopius</taxon>
    </lineage>
</organism>
<dbReference type="GeneID" id="105262664"/>
<keyword evidence="1" id="KW-0732">Signal</keyword>
<feature type="chain" id="PRO_5044541651" evidence="1">
    <location>
        <begin position="22"/>
        <end position="126"/>
    </location>
</feature>
<proteinExistence type="predicted"/>
<reference evidence="4" key="2">
    <citation type="submission" date="2025-04" db="UniProtKB">
        <authorList>
            <consortium name="RefSeq"/>
        </authorList>
    </citation>
    <scope>IDENTIFICATION</scope>
    <source>
        <strain evidence="4">USDA-PBARC FA_bdor</strain>
        <tissue evidence="4">Whole organism</tissue>
    </source>
</reference>
<dbReference type="InterPro" id="IPR005055">
    <property type="entry name" value="A10/PebIII"/>
</dbReference>